<feature type="compositionally biased region" description="Basic and acidic residues" evidence="1">
    <location>
        <begin position="46"/>
        <end position="58"/>
    </location>
</feature>
<reference evidence="3" key="1">
    <citation type="journal article" date="2019" name="Int. J. Syst. Evol. Microbiol.">
        <title>The Global Catalogue of Microorganisms (GCM) 10K type strain sequencing project: providing services to taxonomists for standard genome sequencing and annotation.</title>
        <authorList>
            <consortium name="The Broad Institute Genomics Platform"/>
            <consortium name="The Broad Institute Genome Sequencing Center for Infectious Disease"/>
            <person name="Wu L."/>
            <person name="Ma J."/>
        </authorList>
    </citation>
    <scope>NUCLEOTIDE SEQUENCE [LARGE SCALE GENOMIC DNA]</scope>
    <source>
        <strain evidence="3">JCM 9687</strain>
    </source>
</reference>
<organism evidence="2 3">
    <name type="scientific">Saccharopolyspora gregorii</name>
    <dbReference type="NCBI Taxonomy" id="33914"/>
    <lineage>
        <taxon>Bacteria</taxon>
        <taxon>Bacillati</taxon>
        <taxon>Actinomycetota</taxon>
        <taxon>Actinomycetes</taxon>
        <taxon>Pseudonocardiales</taxon>
        <taxon>Pseudonocardiaceae</taxon>
        <taxon>Saccharopolyspora</taxon>
    </lineage>
</organism>
<dbReference type="Pfam" id="PF20060">
    <property type="entry name" value="DUF6459"/>
    <property type="match status" value="1"/>
</dbReference>
<comment type="caution">
    <text evidence="2">The sequence shown here is derived from an EMBL/GenBank/DDBJ whole genome shotgun (WGS) entry which is preliminary data.</text>
</comment>
<gene>
    <name evidence="2" type="ORF">GCM10020366_50730</name>
</gene>
<sequence length="181" mass="19244">MLAPATPLPPTARSTGNPVRREPVPAVSGHPVPVHASAVIPAPVRPARERTVPERTVPERAPAVPRRTLFANPAGAPADRSSGALAARLGEPVVDVLLGRRPLSQIKSRISPAVHALLKSNALRQVLHEPRARLHSLHARPVGADLVEGCAVISSPKRTRAVVLRWERGEAGWLCTFLAAV</sequence>
<keyword evidence="3" id="KW-1185">Reference proteome</keyword>
<feature type="compositionally biased region" description="Pro residues" evidence="1">
    <location>
        <begin position="1"/>
        <end position="10"/>
    </location>
</feature>
<name>A0ABP6RX70_9PSEU</name>
<evidence type="ECO:0000313" key="2">
    <source>
        <dbReference type="EMBL" id="GAA3362510.1"/>
    </source>
</evidence>
<evidence type="ECO:0000313" key="3">
    <source>
        <dbReference type="Proteomes" id="UP001500483"/>
    </source>
</evidence>
<feature type="region of interest" description="Disordered" evidence="1">
    <location>
        <begin position="1"/>
        <end position="81"/>
    </location>
</feature>
<dbReference type="EMBL" id="BAAAYK010000038">
    <property type="protein sequence ID" value="GAA3362510.1"/>
    <property type="molecule type" value="Genomic_DNA"/>
</dbReference>
<proteinExistence type="predicted"/>
<evidence type="ECO:0000256" key="1">
    <source>
        <dbReference type="SAM" id="MobiDB-lite"/>
    </source>
</evidence>
<protein>
    <submittedName>
        <fullName evidence="2">Uncharacterized protein</fullName>
    </submittedName>
</protein>
<dbReference type="Proteomes" id="UP001500483">
    <property type="component" value="Unassembled WGS sequence"/>
</dbReference>
<dbReference type="InterPro" id="IPR045596">
    <property type="entry name" value="DUF6459"/>
</dbReference>
<accession>A0ABP6RX70</accession>